<organism evidence="4 5">
    <name type="scientific">Thiobacillus sedimenti</name>
    <dbReference type="NCBI Taxonomy" id="3110231"/>
    <lineage>
        <taxon>Bacteria</taxon>
        <taxon>Pseudomonadati</taxon>
        <taxon>Pseudomonadota</taxon>
        <taxon>Betaproteobacteria</taxon>
        <taxon>Nitrosomonadales</taxon>
        <taxon>Thiobacillaceae</taxon>
        <taxon>Thiobacillus</taxon>
    </lineage>
</organism>
<comment type="similarity">
    <text evidence="1">Belongs to the transglycosylase Slt family.</text>
</comment>
<reference evidence="4 5" key="1">
    <citation type="submission" date="2023-12" db="EMBL/GenBank/DDBJ databases">
        <title>Thiobacillus sedimentum sp. nov., a chemolithoautotrophic sulfur-oxidizing bacterium isolated from freshwater sediment.</title>
        <authorList>
            <person name="Luo J."/>
            <person name="Dai C."/>
        </authorList>
    </citation>
    <scope>NUCLEOTIDE SEQUENCE [LARGE SCALE GENOMIC DNA]</scope>
    <source>
        <strain evidence="4 5">SCUT-2</strain>
    </source>
</reference>
<dbReference type="PANTHER" id="PTHR37423:SF2">
    <property type="entry name" value="MEMBRANE-BOUND LYTIC MUREIN TRANSGLYCOSYLASE C"/>
    <property type="match status" value="1"/>
</dbReference>
<dbReference type="InterPro" id="IPR023346">
    <property type="entry name" value="Lysozyme-like_dom_sf"/>
</dbReference>
<feature type="domain" description="Transglycosylase SLT" evidence="3">
    <location>
        <begin position="90"/>
        <end position="178"/>
    </location>
</feature>
<dbReference type="Proteomes" id="UP001334732">
    <property type="component" value="Chromosome"/>
</dbReference>
<gene>
    <name evidence="4" type="ORF">VA613_11570</name>
</gene>
<dbReference type="RefSeq" id="WP_324779169.1">
    <property type="nucleotide sequence ID" value="NZ_CP141769.1"/>
</dbReference>
<protein>
    <submittedName>
        <fullName evidence="4">Lytic transglycosylase domain-containing protein</fullName>
    </submittedName>
</protein>
<evidence type="ECO:0000313" key="4">
    <source>
        <dbReference type="EMBL" id="WRS38637.1"/>
    </source>
</evidence>
<dbReference type="InterPro" id="IPR008258">
    <property type="entry name" value="Transglycosylase_SLT_dom_1"/>
</dbReference>
<accession>A0ABZ1CK33</accession>
<feature type="signal peptide" evidence="2">
    <location>
        <begin position="1"/>
        <end position="22"/>
    </location>
</feature>
<dbReference type="Pfam" id="PF01464">
    <property type="entry name" value="SLT"/>
    <property type="match status" value="1"/>
</dbReference>
<name>A0ABZ1CK33_9PROT</name>
<dbReference type="Gene3D" id="1.10.530.10">
    <property type="match status" value="1"/>
</dbReference>
<evidence type="ECO:0000256" key="2">
    <source>
        <dbReference type="SAM" id="SignalP"/>
    </source>
</evidence>
<proteinExistence type="inferred from homology"/>
<dbReference type="CDD" id="cd00254">
    <property type="entry name" value="LT-like"/>
    <property type="match status" value="1"/>
</dbReference>
<dbReference type="EMBL" id="CP141769">
    <property type="protein sequence ID" value="WRS38637.1"/>
    <property type="molecule type" value="Genomic_DNA"/>
</dbReference>
<evidence type="ECO:0000259" key="3">
    <source>
        <dbReference type="Pfam" id="PF01464"/>
    </source>
</evidence>
<feature type="chain" id="PRO_5046645438" evidence="2">
    <location>
        <begin position="23"/>
        <end position="213"/>
    </location>
</feature>
<dbReference type="SUPFAM" id="SSF53955">
    <property type="entry name" value="Lysozyme-like"/>
    <property type="match status" value="1"/>
</dbReference>
<dbReference type="PANTHER" id="PTHR37423">
    <property type="entry name" value="SOLUBLE LYTIC MUREIN TRANSGLYCOSYLASE-RELATED"/>
    <property type="match status" value="1"/>
</dbReference>
<evidence type="ECO:0000313" key="5">
    <source>
        <dbReference type="Proteomes" id="UP001334732"/>
    </source>
</evidence>
<keyword evidence="2" id="KW-0732">Signal</keyword>
<evidence type="ECO:0000256" key="1">
    <source>
        <dbReference type="ARBA" id="ARBA00007734"/>
    </source>
</evidence>
<sequence length="213" mass="24157">MKTRTPIALLIAALLLAQPAHAGAQREEKLSASMRASLQRSLADTAVTRTAFRNPADEAAWLKEMSRRLARHMPDETERLEFLTTLHWEASRAGIDPQMLLGLIQVESGFRKYAVSPVGARGYTQVMPFWIKLIGSPDQDLFQLRTNLRYGAVILRHYIDIERGDLYRALGRYNGSLGQPEYPTLVVNAWKRYWDYTPPTRSADSQAARDPRS</sequence>
<keyword evidence="5" id="KW-1185">Reference proteome</keyword>